<keyword evidence="4" id="KW-1185">Reference proteome</keyword>
<reference evidence="4" key="1">
    <citation type="submission" date="2024-04" db="EMBL/GenBank/DDBJ databases">
        <title>Salinicola lusitanus LLJ914,a marine bacterium isolated from the Okinawa Trough.</title>
        <authorList>
            <person name="Li J."/>
        </authorList>
    </citation>
    <scope>NUCLEOTIDE SEQUENCE [LARGE SCALE GENOMIC DNA]</scope>
</reference>
<dbReference type="FunFam" id="3.30.70.1820:FF:000005">
    <property type="entry name" value="Predicted protein"/>
    <property type="match status" value="1"/>
</dbReference>
<comment type="caution">
    <text evidence="3">The sequence shown here is derived from an EMBL/GenBank/DDBJ whole genome shotgun (WGS) entry which is preliminary data.</text>
</comment>
<evidence type="ECO:0000256" key="2">
    <source>
        <dbReference type="SAM" id="MobiDB-lite"/>
    </source>
</evidence>
<dbReference type="Proteomes" id="UP001460270">
    <property type="component" value="Unassembled WGS sequence"/>
</dbReference>
<dbReference type="Gene3D" id="3.30.70.1820">
    <property type="entry name" value="L1 transposable element, RRM domain"/>
    <property type="match status" value="1"/>
</dbReference>
<dbReference type="AlphaFoldDB" id="A0AAW0PDG4"/>
<gene>
    <name evidence="3" type="ORF">WMY93_010377</name>
</gene>
<sequence length="249" mass="28545">MPQDKDATKVSPGDAKKQQIPGEVIQDTVSKQIDALFQDCDFICKISKLLVDSLIEPIKRAITNSITESVKESLKYELQNTVDGLENLQRKYDDVEDILDEQEQYSRRNCLVVFGVPENDRENTDEVILGIIGKKLKLEIQPGEIDRSHRLGPKSNNKKEKPRGIIVKFAHYNIRNKVYRAKKELKGSAMYILESLTAKRVKLLEDLRKKFKDKLAASWTQDGRIYLLTNSNQRHVLSKLSAAKNLRIH</sequence>
<evidence type="ECO:0000313" key="3">
    <source>
        <dbReference type="EMBL" id="KAK7919093.1"/>
    </source>
</evidence>
<evidence type="ECO:0000313" key="4">
    <source>
        <dbReference type="Proteomes" id="UP001460270"/>
    </source>
</evidence>
<keyword evidence="1" id="KW-0175">Coiled coil</keyword>
<protein>
    <submittedName>
        <fullName evidence="3">Uncharacterized protein</fullName>
    </submittedName>
</protein>
<dbReference type="InterPro" id="IPR004244">
    <property type="entry name" value="Transposase_22"/>
</dbReference>
<accession>A0AAW0PDG4</accession>
<name>A0AAW0PDG4_9GOBI</name>
<dbReference type="EMBL" id="JBBPFD010000007">
    <property type="protein sequence ID" value="KAK7919093.1"/>
    <property type="molecule type" value="Genomic_DNA"/>
</dbReference>
<organism evidence="3 4">
    <name type="scientific">Mugilogobius chulae</name>
    <name type="common">yellowstripe goby</name>
    <dbReference type="NCBI Taxonomy" id="88201"/>
    <lineage>
        <taxon>Eukaryota</taxon>
        <taxon>Metazoa</taxon>
        <taxon>Chordata</taxon>
        <taxon>Craniata</taxon>
        <taxon>Vertebrata</taxon>
        <taxon>Euteleostomi</taxon>
        <taxon>Actinopterygii</taxon>
        <taxon>Neopterygii</taxon>
        <taxon>Teleostei</taxon>
        <taxon>Neoteleostei</taxon>
        <taxon>Acanthomorphata</taxon>
        <taxon>Gobiaria</taxon>
        <taxon>Gobiiformes</taxon>
        <taxon>Gobioidei</taxon>
        <taxon>Gobiidae</taxon>
        <taxon>Gobionellinae</taxon>
        <taxon>Mugilogobius</taxon>
    </lineage>
</organism>
<proteinExistence type="predicted"/>
<dbReference type="PANTHER" id="PTHR11505">
    <property type="entry name" value="L1 TRANSPOSABLE ELEMENT-RELATED"/>
    <property type="match status" value="1"/>
</dbReference>
<feature type="coiled-coil region" evidence="1">
    <location>
        <begin position="71"/>
        <end position="105"/>
    </location>
</feature>
<feature type="region of interest" description="Disordered" evidence="2">
    <location>
        <begin position="1"/>
        <end position="21"/>
    </location>
</feature>
<evidence type="ECO:0000256" key="1">
    <source>
        <dbReference type="SAM" id="Coils"/>
    </source>
</evidence>